<evidence type="ECO:0000256" key="2">
    <source>
        <dbReference type="SAM" id="Phobius"/>
    </source>
</evidence>
<dbReference type="InterPro" id="IPR028994">
    <property type="entry name" value="Integrin_alpha_N"/>
</dbReference>
<keyword evidence="1" id="KW-0732">Signal</keyword>
<proteinExistence type="predicted"/>
<keyword evidence="2" id="KW-0472">Membrane</keyword>
<dbReference type="InterPro" id="IPR013517">
    <property type="entry name" value="FG-GAP"/>
</dbReference>
<evidence type="ECO:0000313" key="3">
    <source>
        <dbReference type="EMBL" id="TWU07162.1"/>
    </source>
</evidence>
<gene>
    <name evidence="3" type="ORF">CA54_55670</name>
</gene>
<keyword evidence="2" id="KW-0812">Transmembrane</keyword>
<keyword evidence="4" id="KW-1185">Reference proteome</keyword>
<evidence type="ECO:0000256" key="1">
    <source>
        <dbReference type="ARBA" id="ARBA00022729"/>
    </source>
</evidence>
<dbReference type="Pfam" id="PF13517">
    <property type="entry name" value="FG-GAP_3"/>
    <property type="match status" value="1"/>
</dbReference>
<dbReference type="AlphaFoldDB" id="A0A5C6B6I8"/>
<organism evidence="3 4">
    <name type="scientific">Symmachiella macrocystis</name>
    <dbReference type="NCBI Taxonomy" id="2527985"/>
    <lineage>
        <taxon>Bacteria</taxon>
        <taxon>Pseudomonadati</taxon>
        <taxon>Planctomycetota</taxon>
        <taxon>Planctomycetia</taxon>
        <taxon>Planctomycetales</taxon>
        <taxon>Planctomycetaceae</taxon>
        <taxon>Symmachiella</taxon>
    </lineage>
</organism>
<sequence>MLPFNHRVCCQNPSNLQWNSKRIACVPAADVQESGNVPPIVSNAENSMPTQNDDSSHPLRTVLLCGLVLVILLGIGWWVFFKQPAALQIAQPPAVPGVNEALTDAGRLELWQDKERGVGLLENHKYASAIEPLSQLSAALPNDPLGPRDSVIALLLAMETNPATADAARAAVAELENVQPDAVATSILAAKVLAQSGDAAAAIGRLQQATQSSPQELTLWFELGQLQRDSPKPDVRRQATASFQRAFELAPDNLAVLWNLLQSQADSQQADVVETMRSARPLVEPIAPQATEAGVDLLREIDDALRAADVGRTDDLYQHAFIVANVIKAHPFARRDGLRASPHPLAYVLQDFTPEFYANWTKPQPAMDDPGDETRIVVNFAESPALPQLPLQAAVVDFVVADFDLDERSDLIVLLENRIEVYAGGTQAAPWTKICETPVPPGMQHLLTADLDEDVTVDATPETVRCHNTDLDVVVYGTSGAVIFENVLDSTTKLRSLVSIEQTQVFAQTKNISAAVLFDVDHDALLDLVLAGDAGIQVWQNRSGLKFQLLQTLGVDEETPLPQAMAAVDWDRDIDVDVIMAGEKSPAVEILRNHRHGRFSRESLGEEFSQVSPAVALAVLDADGNGSWDIVTAGTSGVTLIRTATLDAGVVREIGVTQISQTAADGVLVWDYDNDGRSDLLAWNRQGLEIFRGEGSGEFLLEEEIIETPLTEIRQCRVDDVNADGDLDLLIATSQGIAIYDNQGGNQNHWLNIRLLAEQEKGGASPDPGGRVNYHGIGSLLELRRGDQYIPQIVSGQVTHFGLGPQPQVERVRIVWANGFPQNIMAPEADAHICDQKLLLGSCPYLYTWNGEEFVFATDLCWAAPLGLKFADDVYAPSRAWEYLKVDGDQLQPRDGSYQLQVTEELWEAAYFDRISLIAIDHPADVDVFTNEKVGPASMAEHKIHTVRNPRSPVAAHDKRGHDLLSDLSVIDGHFAKPFEQRIKQGLVEDHYLELDLGDLSGAKQIMLYLTGWVYPTDTSLNIRLSRNDQLPSPQSPSLWVPDAEGTWQQTMPYTGFPGGKTKTIAINISDAFLTDDFRLRLATNMEFYWDAVFVTTDEPPAEIRTTELTLQSADLHYRGYSEIEHPTGYGPDRYLYGRLQKDFSWPPMRGHFTRYGDVSELLTATDDRMAIIGSGDEMTLKFALPPNAPPLGWKRDFVMHNVGWDKDANLNTAFGQDVAPLPFNAMSGYPYPDDERYPLTPANRAYLLKYQTRVQDWNQFWRVVPGISPR</sequence>
<dbReference type="SUPFAM" id="SSF48452">
    <property type="entry name" value="TPR-like"/>
    <property type="match status" value="1"/>
</dbReference>
<reference evidence="3 4" key="1">
    <citation type="submission" date="2019-02" db="EMBL/GenBank/DDBJ databases">
        <title>Deep-cultivation of Planctomycetes and their phenomic and genomic characterization uncovers novel biology.</title>
        <authorList>
            <person name="Wiegand S."/>
            <person name="Jogler M."/>
            <person name="Boedeker C."/>
            <person name="Pinto D."/>
            <person name="Vollmers J."/>
            <person name="Rivas-Marin E."/>
            <person name="Kohn T."/>
            <person name="Peeters S.H."/>
            <person name="Heuer A."/>
            <person name="Rast P."/>
            <person name="Oberbeckmann S."/>
            <person name="Bunk B."/>
            <person name="Jeske O."/>
            <person name="Meyerdierks A."/>
            <person name="Storesund J.E."/>
            <person name="Kallscheuer N."/>
            <person name="Luecker S."/>
            <person name="Lage O.M."/>
            <person name="Pohl T."/>
            <person name="Merkel B.J."/>
            <person name="Hornburger P."/>
            <person name="Mueller R.-W."/>
            <person name="Bruemmer F."/>
            <person name="Labrenz M."/>
            <person name="Spormann A.M."/>
            <person name="Op Den Camp H."/>
            <person name="Overmann J."/>
            <person name="Amann R."/>
            <person name="Jetten M.S.M."/>
            <person name="Mascher T."/>
            <person name="Medema M.H."/>
            <person name="Devos D.P."/>
            <person name="Kaster A.-K."/>
            <person name="Ovreas L."/>
            <person name="Rohde M."/>
            <person name="Galperin M.Y."/>
            <person name="Jogler C."/>
        </authorList>
    </citation>
    <scope>NUCLEOTIDE SEQUENCE [LARGE SCALE GENOMIC DNA]</scope>
    <source>
        <strain evidence="3 4">CA54</strain>
    </source>
</reference>
<dbReference type="PANTHER" id="PTHR44103">
    <property type="entry name" value="PROPROTEIN CONVERTASE P"/>
    <property type="match status" value="1"/>
</dbReference>
<evidence type="ECO:0000313" key="4">
    <source>
        <dbReference type="Proteomes" id="UP000320735"/>
    </source>
</evidence>
<comment type="caution">
    <text evidence="3">The sequence shown here is derived from an EMBL/GenBank/DDBJ whole genome shotgun (WGS) entry which is preliminary data.</text>
</comment>
<accession>A0A5C6B6I8</accession>
<keyword evidence="2" id="KW-1133">Transmembrane helix</keyword>
<dbReference type="OrthoDB" id="221211at2"/>
<feature type="transmembrane region" description="Helical" evidence="2">
    <location>
        <begin position="61"/>
        <end position="81"/>
    </location>
</feature>
<dbReference type="Proteomes" id="UP000320735">
    <property type="component" value="Unassembled WGS sequence"/>
</dbReference>
<protein>
    <submittedName>
        <fullName evidence="3">Uncharacterized protein</fullName>
    </submittedName>
</protein>
<dbReference type="InterPro" id="IPR011990">
    <property type="entry name" value="TPR-like_helical_dom_sf"/>
</dbReference>
<dbReference type="EMBL" id="SJPP01000003">
    <property type="protein sequence ID" value="TWU07162.1"/>
    <property type="molecule type" value="Genomic_DNA"/>
</dbReference>
<dbReference type="PANTHER" id="PTHR44103:SF1">
    <property type="entry name" value="PROPROTEIN CONVERTASE P"/>
    <property type="match status" value="1"/>
</dbReference>
<dbReference type="Gene3D" id="1.25.40.10">
    <property type="entry name" value="Tetratricopeptide repeat domain"/>
    <property type="match status" value="1"/>
</dbReference>
<name>A0A5C6B6I8_9PLAN</name>
<dbReference type="SUPFAM" id="SSF69318">
    <property type="entry name" value="Integrin alpha N-terminal domain"/>
    <property type="match status" value="1"/>
</dbReference>